<dbReference type="SUPFAM" id="SSF144091">
    <property type="entry name" value="Rhomboid-like"/>
    <property type="match status" value="1"/>
</dbReference>
<sequence>MANQLMYHEFMQIPPVTRAYVTSCVLTTLAVQLDIVTPYQLYFNPELIFKNFQIWRLVTNFCYFGPIGFSFLFNMLFTYRYCRFLEEGSFRGKTADFFFMLLFGGLMLILIGFFVNTIFLGNALTIMYVYVWGRRNPSIRMNFFGLMNFQAPYLPWVLCGFSLLLGGSTTVDLMGIAVGHVYYYLEDVFPKQQGGFRILKTPRFIEWLFESRDPTEDENILHEERPGGFDWDGREQ</sequence>
<evidence type="ECO:0000256" key="3">
    <source>
        <dbReference type="ARBA" id="ARBA00022692"/>
    </source>
</evidence>
<keyword evidence="3 7" id="KW-0812">Transmembrane</keyword>
<reference evidence="8 9" key="1">
    <citation type="journal article" date="2018" name="Sci. Rep.">
        <title>Genomic signatures of local adaptation to the degree of environmental predictability in rotifers.</title>
        <authorList>
            <person name="Franch-Gras L."/>
            <person name="Hahn C."/>
            <person name="Garcia-Roger E.M."/>
            <person name="Carmona M.J."/>
            <person name="Serra M."/>
            <person name="Gomez A."/>
        </authorList>
    </citation>
    <scope>NUCLEOTIDE SEQUENCE [LARGE SCALE GENOMIC DNA]</scope>
    <source>
        <strain evidence="8">HYR1</strain>
    </source>
</reference>
<feature type="transmembrane region" description="Helical" evidence="7">
    <location>
        <begin position="54"/>
        <end position="77"/>
    </location>
</feature>
<protein>
    <recommendedName>
        <fullName evidence="7">Derlin</fullName>
    </recommendedName>
</protein>
<evidence type="ECO:0000256" key="7">
    <source>
        <dbReference type="RuleBase" id="RU363059"/>
    </source>
</evidence>
<evidence type="ECO:0000256" key="5">
    <source>
        <dbReference type="ARBA" id="ARBA00022989"/>
    </source>
</evidence>
<comment type="caution">
    <text evidence="8">The sequence shown here is derived from an EMBL/GenBank/DDBJ whole genome shotgun (WGS) entry which is preliminary data.</text>
</comment>
<name>A0A3M7R7B1_BRAPC</name>
<evidence type="ECO:0000256" key="1">
    <source>
        <dbReference type="ARBA" id="ARBA00004477"/>
    </source>
</evidence>
<dbReference type="Proteomes" id="UP000276133">
    <property type="component" value="Unassembled WGS sequence"/>
</dbReference>
<accession>A0A3M7R7B1</accession>
<keyword evidence="5 7" id="KW-1133">Transmembrane helix</keyword>
<dbReference type="PANTHER" id="PTHR11009">
    <property type="entry name" value="DER1-LIKE PROTEIN, DERLIN"/>
    <property type="match status" value="1"/>
</dbReference>
<dbReference type="GO" id="GO:0005789">
    <property type="term" value="C:endoplasmic reticulum membrane"/>
    <property type="evidence" value="ECO:0007669"/>
    <property type="project" value="UniProtKB-SubCell"/>
</dbReference>
<evidence type="ECO:0000256" key="2">
    <source>
        <dbReference type="ARBA" id="ARBA00008917"/>
    </source>
</evidence>
<proteinExistence type="inferred from homology"/>
<comment type="subcellular location">
    <subcellularLocation>
        <location evidence="1 7">Endoplasmic reticulum membrane</location>
        <topology evidence="1 7">Multi-pass membrane protein</topology>
    </subcellularLocation>
</comment>
<dbReference type="InterPro" id="IPR007599">
    <property type="entry name" value="DER1"/>
</dbReference>
<dbReference type="OrthoDB" id="1716531at2759"/>
<dbReference type="InterPro" id="IPR035952">
    <property type="entry name" value="Rhomboid-like_sf"/>
</dbReference>
<dbReference type="AlphaFoldDB" id="A0A3M7R7B1"/>
<organism evidence="8 9">
    <name type="scientific">Brachionus plicatilis</name>
    <name type="common">Marine rotifer</name>
    <name type="synonym">Brachionus muelleri</name>
    <dbReference type="NCBI Taxonomy" id="10195"/>
    <lineage>
        <taxon>Eukaryota</taxon>
        <taxon>Metazoa</taxon>
        <taxon>Spiralia</taxon>
        <taxon>Gnathifera</taxon>
        <taxon>Rotifera</taxon>
        <taxon>Eurotatoria</taxon>
        <taxon>Monogononta</taxon>
        <taxon>Pseudotrocha</taxon>
        <taxon>Ploima</taxon>
        <taxon>Brachionidae</taxon>
        <taxon>Brachionus</taxon>
    </lineage>
</organism>
<dbReference type="FunFam" id="1.20.1540.10:FF:000016">
    <property type="entry name" value="Derlin"/>
    <property type="match status" value="1"/>
</dbReference>
<keyword evidence="9" id="KW-1185">Reference proteome</keyword>
<feature type="transmembrane region" description="Helical" evidence="7">
    <location>
        <begin position="98"/>
        <end position="131"/>
    </location>
</feature>
<dbReference type="GO" id="GO:0036503">
    <property type="term" value="P:ERAD pathway"/>
    <property type="evidence" value="ECO:0007669"/>
    <property type="project" value="UniProtKB-ARBA"/>
</dbReference>
<dbReference type="Pfam" id="PF04511">
    <property type="entry name" value="DER1"/>
    <property type="match status" value="1"/>
</dbReference>
<comment type="function">
    <text evidence="7">May be involved in the degradation of misfolded endoplasmic reticulum (ER) luminal proteins.</text>
</comment>
<comment type="caution">
    <text evidence="7">Lacks conserved residue(s) required for the propagation of feature annotation.</text>
</comment>
<evidence type="ECO:0000256" key="4">
    <source>
        <dbReference type="ARBA" id="ARBA00022824"/>
    </source>
</evidence>
<evidence type="ECO:0000313" key="8">
    <source>
        <dbReference type="EMBL" id="RNA19294.1"/>
    </source>
</evidence>
<keyword evidence="6 7" id="KW-0472">Membrane</keyword>
<evidence type="ECO:0000313" key="9">
    <source>
        <dbReference type="Proteomes" id="UP000276133"/>
    </source>
</evidence>
<keyword evidence="4 7" id="KW-0256">Endoplasmic reticulum</keyword>
<evidence type="ECO:0000256" key="6">
    <source>
        <dbReference type="ARBA" id="ARBA00023136"/>
    </source>
</evidence>
<comment type="similarity">
    <text evidence="2 7">Belongs to the derlin family.</text>
</comment>
<feature type="transmembrane region" description="Helical" evidence="7">
    <location>
        <begin position="153"/>
        <end position="185"/>
    </location>
</feature>
<dbReference type="STRING" id="10195.A0A3M7R7B1"/>
<dbReference type="EMBL" id="REGN01004076">
    <property type="protein sequence ID" value="RNA19294.1"/>
    <property type="molecule type" value="Genomic_DNA"/>
</dbReference>
<gene>
    <name evidence="8" type="ORF">BpHYR1_005755</name>
</gene>